<evidence type="ECO:0000256" key="2">
    <source>
        <dbReference type="ARBA" id="ARBA00022679"/>
    </source>
</evidence>
<dbReference type="OrthoDB" id="3265906at2759"/>
<evidence type="ECO:0000313" key="7">
    <source>
        <dbReference type="Proteomes" id="UP000076871"/>
    </source>
</evidence>
<evidence type="ECO:0000256" key="5">
    <source>
        <dbReference type="HAMAP-Rule" id="MF_03190"/>
    </source>
</evidence>
<evidence type="ECO:0000256" key="1">
    <source>
        <dbReference type="ARBA" id="ARBA00022603"/>
    </source>
</evidence>
<dbReference type="UniPathway" id="UPA00232"/>
<dbReference type="PANTHER" id="PTHR43464">
    <property type="entry name" value="METHYLTRANSFERASE"/>
    <property type="match status" value="1"/>
</dbReference>
<gene>
    <name evidence="5" type="primary">COQ3</name>
    <name evidence="6" type="ORF">LAESUDRAFT_651777</name>
</gene>
<keyword evidence="3 5" id="KW-0831">Ubiquinone biosynthesis</keyword>
<comment type="catalytic activity">
    <reaction evidence="5">
        <text>a 3-demethylubiquinol + S-adenosyl-L-methionine = a ubiquinol + S-adenosyl-L-homocysteine + H(+)</text>
        <dbReference type="Rhea" id="RHEA:44380"/>
        <dbReference type="Rhea" id="RHEA-COMP:9566"/>
        <dbReference type="Rhea" id="RHEA-COMP:10914"/>
        <dbReference type="ChEBI" id="CHEBI:15378"/>
        <dbReference type="ChEBI" id="CHEBI:17976"/>
        <dbReference type="ChEBI" id="CHEBI:57856"/>
        <dbReference type="ChEBI" id="CHEBI:59789"/>
        <dbReference type="ChEBI" id="CHEBI:84422"/>
        <dbReference type="EC" id="2.1.1.64"/>
    </reaction>
</comment>
<dbReference type="CDD" id="cd02440">
    <property type="entry name" value="AdoMet_MTases"/>
    <property type="match status" value="1"/>
</dbReference>
<dbReference type="InterPro" id="IPR029063">
    <property type="entry name" value="SAM-dependent_MTases_sf"/>
</dbReference>
<dbReference type="AlphaFoldDB" id="A0A165EKR3"/>
<keyword evidence="5" id="KW-0496">Mitochondrion</keyword>
<keyword evidence="5" id="KW-0479">Metal-binding</keyword>
<comment type="similarity">
    <text evidence="5">Belongs to the class I-like SAM-binding methyltransferase superfamily. UbiG/COQ3 family.</text>
</comment>
<sequence length="346" mass="38974">MLNWHWQQSTLSRAGRSVVRNRRASAFFGRSSHSLSSTQSTVNPNEIDLFSRLSSQWWDERGEFTMLHKMNPIRMRFIREKLIEMKREDVEDSAADESQIFQGLDVLDVGCGGGLLCESLTRLGANALGIDASASNIGIAALHASADPALHLSSSPVNPSFSTSESQIPHRHGRLAYEHTSVEELLALRGPKQFDVVCSMEVLEHVDNPRAFLRSCAELVKPGGHLFLSTIARTPLAYFLTIFAAEDLFRKVTPGTHTYSKFILPSELISYFHDYRSSTPSAGDSDTEGRRWISRLYNGVPARTEAETRGMIYLPWKGEWMLVSRSSFGPQLEGCNYMFWVRRPRE</sequence>
<dbReference type="SUPFAM" id="SSF53335">
    <property type="entry name" value="S-adenosyl-L-methionine-dependent methyltransferases"/>
    <property type="match status" value="1"/>
</dbReference>
<comment type="catalytic activity">
    <reaction evidence="5">
        <text>a 3-demethylubiquinone + S-adenosyl-L-methionine = a ubiquinone + S-adenosyl-L-homocysteine</text>
        <dbReference type="Rhea" id="RHEA:81215"/>
        <dbReference type="Rhea" id="RHEA-COMP:9565"/>
        <dbReference type="Rhea" id="RHEA-COMP:19654"/>
        <dbReference type="ChEBI" id="CHEBI:16389"/>
        <dbReference type="ChEBI" id="CHEBI:57856"/>
        <dbReference type="ChEBI" id="CHEBI:59789"/>
        <dbReference type="ChEBI" id="CHEBI:231825"/>
    </reaction>
</comment>
<comment type="pathway">
    <text evidence="5">Cofactor biosynthesis; ubiquinone biosynthesis.</text>
</comment>
<comment type="catalytic activity">
    <reaction evidence="5">
        <text>a 3,4-dihydroxy-5-(all-trans-polyprenyl)benzoate + S-adenosyl-L-methionine = a 4-hydroxy-3-methoxy-5-(all-trans-polyprenyl)benzoate + S-adenosyl-L-homocysteine + H(+)</text>
        <dbReference type="Rhea" id="RHEA:44452"/>
        <dbReference type="Rhea" id="RHEA-COMP:10930"/>
        <dbReference type="Rhea" id="RHEA-COMP:10931"/>
        <dbReference type="ChEBI" id="CHEBI:15378"/>
        <dbReference type="ChEBI" id="CHEBI:57856"/>
        <dbReference type="ChEBI" id="CHEBI:59789"/>
        <dbReference type="ChEBI" id="CHEBI:64694"/>
        <dbReference type="ChEBI" id="CHEBI:84443"/>
        <dbReference type="EC" id="2.1.1.114"/>
    </reaction>
</comment>
<dbReference type="InParanoid" id="A0A165EKR3"/>
<organism evidence="6 7">
    <name type="scientific">Laetiporus sulphureus 93-53</name>
    <dbReference type="NCBI Taxonomy" id="1314785"/>
    <lineage>
        <taxon>Eukaryota</taxon>
        <taxon>Fungi</taxon>
        <taxon>Dikarya</taxon>
        <taxon>Basidiomycota</taxon>
        <taxon>Agaricomycotina</taxon>
        <taxon>Agaricomycetes</taxon>
        <taxon>Polyporales</taxon>
        <taxon>Laetiporus</taxon>
    </lineage>
</organism>
<keyword evidence="5" id="KW-0472">Membrane</keyword>
<keyword evidence="2 5" id="KW-0808">Transferase</keyword>
<keyword evidence="4 5" id="KW-0949">S-adenosyl-L-methionine</keyword>
<keyword evidence="7" id="KW-1185">Reference proteome</keyword>
<keyword evidence="6" id="KW-0830">Ubiquinone</keyword>
<evidence type="ECO:0000313" key="6">
    <source>
        <dbReference type="EMBL" id="KZT07263.1"/>
    </source>
</evidence>
<dbReference type="EC" id="2.1.1.-" evidence="5"/>
<dbReference type="EC" id="2.1.1.114" evidence="5"/>
<feature type="binding site" evidence="5">
    <location>
        <position position="131"/>
    </location>
    <ligand>
        <name>S-adenosyl-L-methionine</name>
        <dbReference type="ChEBI" id="CHEBI:59789"/>
    </ligand>
</feature>
<protein>
    <recommendedName>
        <fullName evidence="5">Ubiquinone biosynthesis O-methyltransferase, mitochondrial</fullName>
    </recommendedName>
    <alternativeName>
        <fullName evidence="5">3-demethylubiquinol 3-O-methyltransferase</fullName>
        <ecNumber evidence="5">2.1.1.64</ecNumber>
    </alternativeName>
    <alternativeName>
        <fullName evidence="5">3-demethylubiquinone 3-O-methyltransferase</fullName>
        <ecNumber evidence="5">2.1.1.-</ecNumber>
    </alternativeName>
    <alternativeName>
        <fullName evidence="5">Polyprenyldihydroxybenzoate methyltransferase</fullName>
        <ecNumber evidence="5">2.1.1.114</ecNumber>
    </alternativeName>
</protein>
<feature type="binding site" evidence="5">
    <location>
        <position position="74"/>
    </location>
    <ligand>
        <name>S-adenosyl-L-methionine</name>
        <dbReference type="ChEBI" id="CHEBI:59789"/>
    </ligand>
</feature>
<comment type="function">
    <text evidence="5">O-methyltransferase required for two non-consecutive steps during ubiquinone biosynthesis. Catalyzes the 2 O-methylation of 3,4-dihydroxy-5-(all-trans-polyprenyl)benzoic acid into 4-hydroxy-3-methoxy-5-(all-trans-polyprenyl)benzoic acid. Also catalyzes the last step of ubiquinone biosynthesis by mediating methylation of 3-demethylubiquinone into ubiquinone. Also able to mediate the methylation of 3-demethylubiquinol into ubiquinol.</text>
</comment>
<name>A0A165EKR3_9APHY</name>
<accession>A0A165EKR3</accession>
<dbReference type="EMBL" id="KV427620">
    <property type="protein sequence ID" value="KZT07263.1"/>
    <property type="molecule type" value="Genomic_DNA"/>
</dbReference>
<dbReference type="STRING" id="1314785.A0A165EKR3"/>
<dbReference type="FunCoup" id="A0A165EKR3">
    <property type="interactions" value="299"/>
</dbReference>
<dbReference type="PANTHER" id="PTHR43464:SF19">
    <property type="entry name" value="UBIQUINONE BIOSYNTHESIS O-METHYLTRANSFERASE, MITOCHONDRIAL"/>
    <property type="match status" value="1"/>
</dbReference>
<dbReference type="GO" id="GO:0032259">
    <property type="term" value="P:methylation"/>
    <property type="evidence" value="ECO:0007669"/>
    <property type="project" value="UniProtKB-KW"/>
</dbReference>
<reference evidence="6 7" key="1">
    <citation type="journal article" date="2016" name="Mol. Biol. Evol.">
        <title>Comparative Genomics of Early-Diverging Mushroom-Forming Fungi Provides Insights into the Origins of Lignocellulose Decay Capabilities.</title>
        <authorList>
            <person name="Nagy L.G."/>
            <person name="Riley R."/>
            <person name="Tritt A."/>
            <person name="Adam C."/>
            <person name="Daum C."/>
            <person name="Floudas D."/>
            <person name="Sun H."/>
            <person name="Yadav J.S."/>
            <person name="Pangilinan J."/>
            <person name="Larsson K.H."/>
            <person name="Matsuura K."/>
            <person name="Barry K."/>
            <person name="Labutti K."/>
            <person name="Kuo R."/>
            <person name="Ohm R.A."/>
            <person name="Bhattacharya S.S."/>
            <person name="Shirouzu T."/>
            <person name="Yoshinaga Y."/>
            <person name="Martin F.M."/>
            <person name="Grigoriev I.V."/>
            <person name="Hibbett D.S."/>
        </authorList>
    </citation>
    <scope>NUCLEOTIDE SEQUENCE [LARGE SCALE GENOMIC DNA]</scope>
    <source>
        <strain evidence="6 7">93-53</strain>
    </source>
</reference>
<evidence type="ECO:0000256" key="3">
    <source>
        <dbReference type="ARBA" id="ARBA00022688"/>
    </source>
</evidence>
<keyword evidence="5" id="KW-0999">Mitochondrion inner membrane</keyword>
<keyword evidence="1 5" id="KW-0489">Methyltransferase</keyword>
<dbReference type="GO" id="GO:0120537">
    <property type="term" value="F:3-demethylubiquinone 3-O-methyltransferase activity"/>
    <property type="evidence" value="ECO:0007669"/>
    <property type="project" value="RHEA"/>
</dbReference>
<feature type="binding site" evidence="5">
    <location>
        <position position="200"/>
    </location>
    <ligand>
        <name>S-adenosyl-L-methionine</name>
        <dbReference type="ChEBI" id="CHEBI:59789"/>
    </ligand>
</feature>
<comment type="subunit">
    <text evidence="5">Component of a multi-subunit COQ enzyme complex, composed of at least COQ3, COQ4, COQ5, COQ6, COQ7 and COQ9.</text>
</comment>
<dbReference type="Pfam" id="PF13489">
    <property type="entry name" value="Methyltransf_23"/>
    <property type="match status" value="1"/>
</dbReference>
<dbReference type="GO" id="GO:0046872">
    <property type="term" value="F:metal ion binding"/>
    <property type="evidence" value="ECO:0007669"/>
    <property type="project" value="UniProtKB-KW"/>
</dbReference>
<dbReference type="Gene3D" id="3.40.50.150">
    <property type="entry name" value="Vaccinia Virus protein VP39"/>
    <property type="match status" value="1"/>
</dbReference>
<comment type="cofactor">
    <cofactor evidence="5">
        <name>Mg(2+)</name>
        <dbReference type="ChEBI" id="CHEBI:18420"/>
    </cofactor>
</comment>
<dbReference type="NCBIfam" id="TIGR01983">
    <property type="entry name" value="UbiG"/>
    <property type="match status" value="1"/>
</dbReference>
<dbReference type="Proteomes" id="UP000076871">
    <property type="component" value="Unassembled WGS sequence"/>
</dbReference>
<dbReference type="GO" id="GO:0031314">
    <property type="term" value="C:extrinsic component of mitochondrial inner membrane"/>
    <property type="evidence" value="ECO:0007669"/>
    <property type="project" value="UniProtKB-UniRule"/>
</dbReference>
<keyword evidence="5" id="KW-0460">Magnesium</keyword>
<dbReference type="GO" id="GO:0010420">
    <property type="term" value="F:polyprenyldihydroxybenzoate methyltransferase activity"/>
    <property type="evidence" value="ECO:0007669"/>
    <property type="project" value="UniProtKB-UniRule"/>
</dbReference>
<feature type="binding site" evidence="5">
    <location>
        <position position="204"/>
    </location>
    <ligand>
        <name>Mg(2+)</name>
        <dbReference type="ChEBI" id="CHEBI:18420"/>
    </ligand>
</feature>
<dbReference type="InterPro" id="IPR010233">
    <property type="entry name" value="UbiG_MeTrfase"/>
</dbReference>
<dbReference type="GO" id="GO:0061542">
    <property type="term" value="F:3-demethylubiquinol 3-O-methyltransferase activity"/>
    <property type="evidence" value="ECO:0007669"/>
    <property type="project" value="UniProtKB-UniRule"/>
</dbReference>
<feature type="binding site" evidence="5">
    <location>
        <position position="110"/>
    </location>
    <ligand>
        <name>S-adenosyl-L-methionine</name>
        <dbReference type="ChEBI" id="CHEBI:59789"/>
    </ligand>
</feature>
<dbReference type="HAMAP" id="MF_00472">
    <property type="entry name" value="UbiG"/>
    <property type="match status" value="1"/>
</dbReference>
<feature type="binding site" evidence="5">
    <location>
        <position position="201"/>
    </location>
    <ligand>
        <name>Mg(2+)</name>
        <dbReference type="ChEBI" id="CHEBI:18420"/>
    </ligand>
</feature>
<comment type="subcellular location">
    <subcellularLocation>
        <location evidence="5">Mitochondrion inner membrane</location>
        <topology evidence="5">Peripheral membrane protein</topology>
        <orientation evidence="5">Matrix side</orientation>
    </subcellularLocation>
</comment>
<feature type="binding site" evidence="5">
    <location>
        <position position="205"/>
    </location>
    <ligand>
        <name>Mg(2+)</name>
        <dbReference type="ChEBI" id="CHEBI:18420"/>
    </ligand>
</feature>
<proteinExistence type="inferred from homology"/>
<dbReference type="EC" id="2.1.1.64" evidence="5"/>
<evidence type="ECO:0000256" key="4">
    <source>
        <dbReference type="ARBA" id="ARBA00022691"/>
    </source>
</evidence>